<proteinExistence type="inferred from homology"/>
<evidence type="ECO:0000256" key="5">
    <source>
        <dbReference type="ARBA" id="ARBA00022692"/>
    </source>
</evidence>
<accession>A0A3F2S1J1</accession>
<dbReference type="Proteomes" id="UP000277300">
    <property type="component" value="Unassembled WGS sequence"/>
</dbReference>
<dbReference type="EMBL" id="MBDO02000018">
    <property type="protein sequence ID" value="RLN67938.1"/>
    <property type="molecule type" value="Genomic_DNA"/>
</dbReference>
<evidence type="ECO:0000256" key="1">
    <source>
        <dbReference type="ARBA" id="ARBA00002791"/>
    </source>
</evidence>
<feature type="domain" description="Ribophorin II third" evidence="14">
    <location>
        <begin position="150"/>
        <end position="249"/>
    </location>
</feature>
<dbReference type="InterPro" id="IPR056790">
    <property type="entry name" value="Ribophorin_II_C"/>
</dbReference>
<keyword evidence="7" id="KW-0256">Endoplasmic reticulum</keyword>
<dbReference type="GO" id="GO:0006487">
    <property type="term" value="P:protein N-linked glycosylation"/>
    <property type="evidence" value="ECO:0007669"/>
    <property type="project" value="TreeGrafter"/>
</dbReference>
<feature type="transmembrane region" description="Helical" evidence="12">
    <location>
        <begin position="358"/>
        <end position="379"/>
    </location>
</feature>
<evidence type="ECO:0000256" key="8">
    <source>
        <dbReference type="ARBA" id="ARBA00022989"/>
    </source>
</evidence>
<gene>
    <name evidence="16" type="ORF">BBJ29_003090</name>
    <name evidence="17" type="ORF">BBP00_00001342</name>
</gene>
<feature type="domain" description="Ribophorin II C-terminal" evidence="15">
    <location>
        <begin position="286"/>
        <end position="385"/>
    </location>
</feature>
<evidence type="ECO:0000256" key="6">
    <source>
        <dbReference type="ARBA" id="ARBA00022729"/>
    </source>
</evidence>
<dbReference type="GO" id="GO:0008250">
    <property type="term" value="C:oligosaccharyltransferase complex"/>
    <property type="evidence" value="ECO:0007669"/>
    <property type="project" value="InterPro"/>
</dbReference>
<dbReference type="Pfam" id="PF25147">
    <property type="entry name" value="Ribophorin_II_C"/>
    <property type="match status" value="1"/>
</dbReference>
<comment type="similarity">
    <text evidence="4">Belongs to the SWP1 family.</text>
</comment>
<evidence type="ECO:0000256" key="10">
    <source>
        <dbReference type="ARBA" id="ARBA00030078"/>
    </source>
</evidence>
<comment type="subcellular location">
    <subcellularLocation>
        <location evidence="2">Endoplasmic reticulum membrane</location>
        <topology evidence="2">Multi-pass membrane protein</topology>
    </subcellularLocation>
</comment>
<reference evidence="18 19" key="1">
    <citation type="submission" date="2018-07" db="EMBL/GenBank/DDBJ databases">
        <title>Genome sequencing of oomycete isolates from Chile give support for New Zealand origin for Phytophthora kernoviae and make available the first Nothophytophthora sp. genome.</title>
        <authorList>
            <person name="Studholme D.J."/>
            <person name="Sanfuentes E."/>
            <person name="Panda P."/>
            <person name="Hill R."/>
            <person name="Sambles C."/>
            <person name="Grant M."/>
            <person name="Williams N.M."/>
            <person name="Mcdougal R.L."/>
        </authorList>
    </citation>
    <scope>NUCLEOTIDE SEQUENCE [LARGE SCALE GENOMIC DNA]</scope>
    <source>
        <strain evidence="17">Chile6</strain>
        <strain evidence="16">Chile7</strain>
    </source>
</reference>
<evidence type="ECO:0000256" key="4">
    <source>
        <dbReference type="ARBA" id="ARBA00009038"/>
    </source>
</evidence>
<dbReference type="AlphaFoldDB" id="A0A3F2S1J1"/>
<evidence type="ECO:0000313" key="18">
    <source>
        <dbReference type="Proteomes" id="UP000277300"/>
    </source>
</evidence>
<dbReference type="InterPro" id="IPR008814">
    <property type="entry name" value="Swp1"/>
</dbReference>
<evidence type="ECO:0000313" key="16">
    <source>
        <dbReference type="EMBL" id="RLN67342.1"/>
    </source>
</evidence>
<evidence type="ECO:0000259" key="14">
    <source>
        <dbReference type="Pfam" id="PF23860"/>
    </source>
</evidence>
<evidence type="ECO:0000256" key="9">
    <source>
        <dbReference type="ARBA" id="ARBA00023136"/>
    </source>
</evidence>
<feature type="transmembrane region" description="Helical" evidence="12">
    <location>
        <begin position="330"/>
        <end position="352"/>
    </location>
</feature>
<dbReference type="Pfam" id="PF23860">
    <property type="entry name" value="Ribophorin_II_3rd"/>
    <property type="match status" value="1"/>
</dbReference>
<feature type="chain" id="PRO_5044080829" description="Ribophorin II" evidence="13">
    <location>
        <begin position="26"/>
        <end position="394"/>
    </location>
</feature>
<evidence type="ECO:0000256" key="12">
    <source>
        <dbReference type="SAM" id="Phobius"/>
    </source>
</evidence>
<evidence type="ECO:0000256" key="7">
    <source>
        <dbReference type="ARBA" id="ARBA00022824"/>
    </source>
</evidence>
<keyword evidence="9 12" id="KW-0472">Membrane</keyword>
<evidence type="ECO:0000256" key="2">
    <source>
        <dbReference type="ARBA" id="ARBA00004477"/>
    </source>
</evidence>
<evidence type="ECO:0000256" key="3">
    <source>
        <dbReference type="ARBA" id="ARBA00004922"/>
    </source>
</evidence>
<dbReference type="UniPathway" id="UPA00378"/>
<evidence type="ECO:0000259" key="15">
    <source>
        <dbReference type="Pfam" id="PF25147"/>
    </source>
</evidence>
<evidence type="ECO:0000256" key="13">
    <source>
        <dbReference type="SAM" id="SignalP"/>
    </source>
</evidence>
<keyword evidence="5 12" id="KW-0812">Transmembrane</keyword>
<comment type="function">
    <text evidence="1">Subunit of the oligosaccharyl transferase (OST) complex that catalyzes the initial transfer of a defined glycan (Glc(3)Man(9)GlcNAc(2) in eukaryotes) from the lipid carrier dolichol-pyrophosphate to an asparagine residue within an Asn-X-Ser/Thr consensus motif in nascent polypeptide chains, the first step in protein N-glycosylation. N-glycosylation occurs cotranslationally and the complex associates with the Sec61 complex at the channel-forming translocon complex that mediates protein translocation across the endoplasmic reticulum (ER). All subunits are required for a maximal enzyme activity.</text>
</comment>
<protein>
    <recommendedName>
        <fullName evidence="11">Ribophorin II</fullName>
    </recommendedName>
    <alternativeName>
        <fullName evidence="10">Ribophorin-2</fullName>
    </alternativeName>
</protein>
<feature type="transmembrane region" description="Helical" evidence="12">
    <location>
        <begin position="294"/>
        <end position="318"/>
    </location>
</feature>
<keyword evidence="8 12" id="KW-1133">Transmembrane helix</keyword>
<organism evidence="17 18">
    <name type="scientific">Phytophthora kernoviae</name>
    <dbReference type="NCBI Taxonomy" id="325452"/>
    <lineage>
        <taxon>Eukaryota</taxon>
        <taxon>Sar</taxon>
        <taxon>Stramenopiles</taxon>
        <taxon>Oomycota</taxon>
        <taxon>Peronosporomycetes</taxon>
        <taxon>Peronosporales</taxon>
        <taxon>Peronosporaceae</taxon>
        <taxon>Phytophthora</taxon>
    </lineage>
</organism>
<feature type="signal peptide" evidence="13">
    <location>
        <begin position="1"/>
        <end position="25"/>
    </location>
</feature>
<dbReference type="PANTHER" id="PTHR12640:SF0">
    <property type="entry name" value="DOLICHYL-DIPHOSPHOOLIGOSACCHARIDE--PROTEIN GLYCOSYLTRANSFERASE SUBUNIT 2"/>
    <property type="match status" value="1"/>
</dbReference>
<dbReference type="Proteomes" id="UP000284657">
    <property type="component" value="Unassembled WGS sequence"/>
</dbReference>
<name>A0A3F2S1J1_9STRA</name>
<sequence>MMTLSSRLFAVCGAALLLLTLSVDAALNVNMKLASSKVALTADALEVAIIVTPNQPKLKHLTLETLVDTSGAAVLSGLTVKGNGSKFVAKLSSNEKLQAGMYKLKVSAVDEETKESAYQVLQLKVTTPVEVAYAKVNGRKFAVTDKLSGHRFSASADDTLKMEVKLQQKHDKTPVAAHQAFLRFTHLTEKTETYFVLTADKALTHSTTLQFAALSKKFDYQSGAHHLELILGASTFESAIVWDLGNVELMLGASPPETPSPLYAKPLLHESDTTLKALPEIEHVMRQDDPRPPITVSLAFLGAVLAPLFFFLIFVVRLGLNVKRLFEGSMFVFGSIFLLSLGAIFALFGLYWLELTMFRTLGYLSVLGAVNLWSGHFALKSLAEKPAKKTTKLE</sequence>
<dbReference type="OrthoDB" id="432292at2759"/>
<evidence type="ECO:0000256" key="11">
    <source>
        <dbReference type="ARBA" id="ARBA00032139"/>
    </source>
</evidence>
<evidence type="ECO:0000313" key="19">
    <source>
        <dbReference type="Proteomes" id="UP000284657"/>
    </source>
</evidence>
<dbReference type="EMBL" id="MBAD02000461">
    <property type="protein sequence ID" value="RLN67342.1"/>
    <property type="molecule type" value="Genomic_DNA"/>
</dbReference>
<keyword evidence="6 13" id="KW-0732">Signal</keyword>
<comment type="caution">
    <text evidence="17">The sequence shown here is derived from an EMBL/GenBank/DDBJ whole genome shotgun (WGS) entry which is preliminary data.</text>
</comment>
<evidence type="ECO:0000313" key="17">
    <source>
        <dbReference type="EMBL" id="RLN67938.1"/>
    </source>
</evidence>
<comment type="pathway">
    <text evidence="3">Protein modification; protein glycosylation.</text>
</comment>
<dbReference type="InterPro" id="IPR055374">
    <property type="entry name" value="Ribophorin_II_3rd"/>
</dbReference>
<dbReference type="PANTHER" id="PTHR12640">
    <property type="entry name" value="RIBOPHORIN II"/>
    <property type="match status" value="1"/>
</dbReference>